<protein>
    <submittedName>
        <fullName evidence="1">Uncharacterized protein</fullName>
    </submittedName>
</protein>
<evidence type="ECO:0000313" key="1">
    <source>
        <dbReference type="EMBL" id="QKE89133.1"/>
    </source>
</evidence>
<accession>A0A6M8HL95</accession>
<dbReference type="KEGG" id="lck:HN018_02880"/>
<dbReference type="EMBL" id="CP053708">
    <property type="protein sequence ID" value="QKE89133.1"/>
    <property type="molecule type" value="Genomic_DNA"/>
</dbReference>
<keyword evidence="2" id="KW-1185">Reference proteome</keyword>
<reference evidence="1 2" key="1">
    <citation type="journal article" date="2014" name="World J. Microbiol. Biotechnol.">
        <title>Biodiversity and physiological characteristics of Antarctic and Arctic lichens-associated bacteria.</title>
        <authorList>
            <person name="Lee Y.M."/>
            <person name="Kim E.H."/>
            <person name="Lee H.K."/>
            <person name="Hong S.G."/>
        </authorList>
    </citation>
    <scope>NUCLEOTIDE SEQUENCE [LARGE SCALE GENOMIC DNA]</scope>
    <source>
        <strain evidence="1 2">PAMC 26569</strain>
    </source>
</reference>
<sequence>MIALGRRILTHKPHIDELVQAAIATAAPSLPALYAATAGKVDLTYLHRPDTKLPRHILKRHRKCLAILSDVALPDAEGSPGPAAWPIANSLHTYEPVACLIHSDTADAEQYLAAVTLAIEAGPVLLIECGPERVSDWEWLVTPWCPTVAVLQRKA</sequence>
<proteinExistence type="predicted"/>
<evidence type="ECO:0000313" key="2">
    <source>
        <dbReference type="Proteomes" id="UP000500767"/>
    </source>
</evidence>
<dbReference type="Proteomes" id="UP000500767">
    <property type="component" value="Chromosome"/>
</dbReference>
<gene>
    <name evidence="1" type="ORF">HN018_02880</name>
</gene>
<dbReference type="AlphaFoldDB" id="A0A6M8HL95"/>
<organism evidence="1 2">
    <name type="scientific">Lichenicola cladoniae</name>
    <dbReference type="NCBI Taxonomy" id="1484109"/>
    <lineage>
        <taxon>Bacteria</taxon>
        <taxon>Pseudomonadati</taxon>
        <taxon>Pseudomonadota</taxon>
        <taxon>Alphaproteobacteria</taxon>
        <taxon>Acetobacterales</taxon>
        <taxon>Acetobacteraceae</taxon>
        <taxon>Lichenicola</taxon>
    </lineage>
</organism>
<name>A0A6M8HL95_9PROT</name>
<dbReference type="RefSeq" id="WP_171836465.1">
    <property type="nucleotide sequence ID" value="NZ_CP053708.1"/>
</dbReference>